<dbReference type="InterPro" id="IPR018389">
    <property type="entry name" value="DctP_fam"/>
</dbReference>
<dbReference type="InterPro" id="IPR026289">
    <property type="entry name" value="SBP_TakP-like"/>
</dbReference>
<proteinExistence type="predicted"/>
<accession>A0A437QKK5</accession>
<organism evidence="4 5">
    <name type="scientific">Hwanghaeella grinnelliae</name>
    <dbReference type="NCBI Taxonomy" id="2500179"/>
    <lineage>
        <taxon>Bacteria</taxon>
        <taxon>Pseudomonadati</taxon>
        <taxon>Pseudomonadota</taxon>
        <taxon>Alphaproteobacteria</taxon>
        <taxon>Rhodospirillales</taxon>
        <taxon>Rhodospirillaceae</taxon>
        <taxon>Hwanghaeella</taxon>
    </lineage>
</organism>
<dbReference type="PIRSF" id="PIRSF039026">
    <property type="entry name" value="SiaP"/>
    <property type="match status" value="1"/>
</dbReference>
<evidence type="ECO:0000313" key="5">
    <source>
        <dbReference type="Proteomes" id="UP000287447"/>
    </source>
</evidence>
<dbReference type="Gene3D" id="3.40.190.170">
    <property type="entry name" value="Bacterial extracellular solute-binding protein, family 7"/>
    <property type="match status" value="1"/>
</dbReference>
<dbReference type="CDD" id="cd13604">
    <property type="entry name" value="PBP2_TRAP_ketoacid_lactate_like"/>
    <property type="match status" value="1"/>
</dbReference>
<dbReference type="PROSITE" id="PS51318">
    <property type="entry name" value="TAT"/>
    <property type="match status" value="1"/>
</dbReference>
<dbReference type="GO" id="GO:0046872">
    <property type="term" value="F:metal ion binding"/>
    <property type="evidence" value="ECO:0007669"/>
    <property type="project" value="UniProtKB-KW"/>
</dbReference>
<dbReference type="RefSeq" id="WP_127767360.1">
    <property type="nucleotide sequence ID" value="NZ_SADE01000003.1"/>
</dbReference>
<dbReference type="Pfam" id="PF03480">
    <property type="entry name" value="DctP"/>
    <property type="match status" value="1"/>
</dbReference>
<gene>
    <name evidence="4" type="ORF">EOI86_19615</name>
</gene>
<dbReference type="InterPro" id="IPR006311">
    <property type="entry name" value="TAT_signal"/>
</dbReference>
<evidence type="ECO:0000256" key="1">
    <source>
        <dbReference type="ARBA" id="ARBA00022729"/>
    </source>
</evidence>
<feature type="binding site" evidence="3">
    <location>
        <position position="218"/>
    </location>
    <ligand>
        <name>Na(+)</name>
        <dbReference type="ChEBI" id="CHEBI:29101"/>
    </ligand>
</feature>
<dbReference type="NCBIfam" id="NF037995">
    <property type="entry name" value="TRAP_S1"/>
    <property type="match status" value="1"/>
</dbReference>
<evidence type="ECO:0000256" key="2">
    <source>
        <dbReference type="PIRSR" id="PIRSR039026-1"/>
    </source>
</evidence>
<comment type="caution">
    <text evidence="4">The sequence shown here is derived from an EMBL/GenBank/DDBJ whole genome shotgun (WGS) entry which is preliminary data.</text>
</comment>
<keyword evidence="1" id="KW-0732">Signal</keyword>
<feature type="binding site" evidence="2">
    <location>
        <position position="159"/>
    </location>
    <ligand>
        <name>substrate</name>
    </ligand>
</feature>
<evidence type="ECO:0000313" key="4">
    <source>
        <dbReference type="EMBL" id="RVU35039.1"/>
    </source>
</evidence>
<dbReference type="Gene3D" id="3.40.190.10">
    <property type="entry name" value="Periplasmic binding protein-like II"/>
    <property type="match status" value="1"/>
</dbReference>
<feature type="binding site" evidence="3">
    <location>
        <position position="243"/>
    </location>
    <ligand>
        <name>substrate</name>
    </ligand>
</feature>
<dbReference type="AlphaFoldDB" id="A0A437QKK5"/>
<feature type="binding site" evidence="2">
    <location>
        <position position="180"/>
    </location>
    <ligand>
        <name>substrate</name>
    </ligand>
</feature>
<keyword evidence="5" id="KW-1185">Reference proteome</keyword>
<keyword evidence="3" id="KW-0479">Metal-binding</keyword>
<reference evidence="5" key="1">
    <citation type="submission" date="2019-01" db="EMBL/GenBank/DDBJ databases">
        <title>Gri0909 isolated from a small marine red alga.</title>
        <authorList>
            <person name="Kim J."/>
            <person name="Jeong S.E."/>
            <person name="Jeon C.O."/>
        </authorList>
    </citation>
    <scope>NUCLEOTIDE SEQUENCE [LARGE SCALE GENOMIC DNA]</scope>
    <source>
        <strain evidence="5">Gri0909</strain>
    </source>
</reference>
<feature type="binding site" evidence="3">
    <location>
        <position position="217"/>
    </location>
    <ligand>
        <name>substrate</name>
    </ligand>
</feature>
<sequence length="363" mass="38422">MNSGTSNRRTFLTTGAGIAIGTLAAPAIVKAQSGLNWRLVTSWPRNSPGPGWTAQRLADKITRMSGGELTITLHAAGEMVPPLEVFDAVGLGTAEMAHTASLFWSGKAPAAALFTAGPFGLTAVEHHAWIYHGGGQALWDRLYEPYGLKPLMAGNTGMQMGGWFKKEIKNLTDLAGLKQRIPGLGGAILEKLGGTPVTLPPGDIFAALQSGLVDGAEFLGPWSDSAFGFHKVAPYYYWPGYHEPNGTGECLVNAERFAALPENLQEIVATACAAENSISLAESEWHNAQALKSLVGDRGVTLRAWPEDVLVAARKSAGEVLDDLAGTDALSGEIVASFRAARDQAVSWGRVGYESFYKARGAA</sequence>
<name>A0A437QKK5_9PROT</name>
<protein>
    <submittedName>
        <fullName evidence="4">TRAP transporter substrate-binding protein</fullName>
    </submittedName>
</protein>
<dbReference type="GO" id="GO:0031317">
    <property type="term" value="C:tripartite ATP-independent periplasmic transporter complex"/>
    <property type="evidence" value="ECO:0007669"/>
    <property type="project" value="InterPro"/>
</dbReference>
<dbReference type="OrthoDB" id="9780733at2"/>
<dbReference type="EMBL" id="SADE01000003">
    <property type="protein sequence ID" value="RVU35039.1"/>
    <property type="molecule type" value="Genomic_DNA"/>
</dbReference>
<dbReference type="PANTHER" id="PTHR33376">
    <property type="match status" value="1"/>
</dbReference>
<dbReference type="Proteomes" id="UP000287447">
    <property type="component" value="Unassembled WGS sequence"/>
</dbReference>
<dbReference type="InterPro" id="IPR038404">
    <property type="entry name" value="TRAP_DctP_sf"/>
</dbReference>
<evidence type="ECO:0000256" key="3">
    <source>
        <dbReference type="PIRSR" id="PIRSR039026-2"/>
    </source>
</evidence>
<dbReference type="PANTHER" id="PTHR33376:SF5">
    <property type="entry name" value="EXTRACYTOPLASMIC SOLUTE RECEPTOR PROTEIN"/>
    <property type="match status" value="1"/>
</dbReference>
<dbReference type="GO" id="GO:0055085">
    <property type="term" value="P:transmembrane transport"/>
    <property type="evidence" value="ECO:0007669"/>
    <property type="project" value="InterPro"/>
</dbReference>